<organism evidence="9 10">
    <name type="scientific">Arenibacter antarcticus</name>
    <dbReference type="NCBI Taxonomy" id="2040469"/>
    <lineage>
        <taxon>Bacteria</taxon>
        <taxon>Pseudomonadati</taxon>
        <taxon>Bacteroidota</taxon>
        <taxon>Flavobacteriia</taxon>
        <taxon>Flavobacteriales</taxon>
        <taxon>Flavobacteriaceae</taxon>
        <taxon>Arenibacter</taxon>
    </lineage>
</organism>
<dbReference type="Proteomes" id="UP001597532">
    <property type="component" value="Unassembled WGS sequence"/>
</dbReference>
<keyword evidence="3" id="KW-0227">DNA damage</keyword>
<dbReference type="InterPro" id="IPR003738">
    <property type="entry name" value="SRAP"/>
</dbReference>
<proteinExistence type="inferred from homology"/>
<evidence type="ECO:0000256" key="1">
    <source>
        <dbReference type="ARBA" id="ARBA00008136"/>
    </source>
</evidence>
<protein>
    <recommendedName>
        <fullName evidence="8">Abasic site processing protein</fullName>
        <ecNumber evidence="8">3.4.-.-</ecNumber>
    </recommendedName>
</protein>
<reference evidence="10" key="1">
    <citation type="journal article" date="2019" name="Int. J. Syst. Evol. Microbiol.">
        <title>The Global Catalogue of Microorganisms (GCM) 10K type strain sequencing project: providing services to taxonomists for standard genome sequencing and annotation.</title>
        <authorList>
            <consortium name="The Broad Institute Genomics Platform"/>
            <consortium name="The Broad Institute Genome Sequencing Center for Infectious Disease"/>
            <person name="Wu L."/>
            <person name="Ma J."/>
        </authorList>
    </citation>
    <scope>NUCLEOTIDE SEQUENCE [LARGE SCALE GENOMIC DNA]</scope>
    <source>
        <strain evidence="10">KCTC 52924</strain>
    </source>
</reference>
<dbReference type="EMBL" id="JBHUOK010000032">
    <property type="protein sequence ID" value="MFD2791191.1"/>
    <property type="molecule type" value="Genomic_DNA"/>
</dbReference>
<dbReference type="InterPro" id="IPR036590">
    <property type="entry name" value="SRAP-like"/>
</dbReference>
<accession>A0ABW5VIR7</accession>
<evidence type="ECO:0000256" key="6">
    <source>
        <dbReference type="ARBA" id="ARBA00023125"/>
    </source>
</evidence>
<dbReference type="GO" id="GO:0016787">
    <property type="term" value="F:hydrolase activity"/>
    <property type="evidence" value="ECO:0007669"/>
    <property type="project" value="UniProtKB-KW"/>
</dbReference>
<keyword evidence="7" id="KW-0456">Lyase</keyword>
<evidence type="ECO:0000313" key="10">
    <source>
        <dbReference type="Proteomes" id="UP001597532"/>
    </source>
</evidence>
<dbReference type="SUPFAM" id="SSF143081">
    <property type="entry name" value="BB1717-like"/>
    <property type="match status" value="1"/>
</dbReference>
<evidence type="ECO:0000256" key="2">
    <source>
        <dbReference type="ARBA" id="ARBA00022670"/>
    </source>
</evidence>
<evidence type="ECO:0000256" key="5">
    <source>
        <dbReference type="ARBA" id="ARBA00023124"/>
    </source>
</evidence>
<keyword evidence="4 8" id="KW-0378">Hydrolase</keyword>
<dbReference type="PANTHER" id="PTHR13604:SF0">
    <property type="entry name" value="ABASIC SITE PROCESSING PROTEIN HMCES"/>
    <property type="match status" value="1"/>
</dbReference>
<dbReference type="RefSeq" id="WP_251806394.1">
    <property type="nucleotide sequence ID" value="NZ_CP166679.1"/>
</dbReference>
<comment type="caution">
    <text evidence="9">The sequence shown here is derived from an EMBL/GenBank/DDBJ whole genome shotgun (WGS) entry which is preliminary data.</text>
</comment>
<sequence>MYYKLSNTASVPTLQTEYNKLFKYPNLYRKQVLINGIEEVTIPIITMEEKQYIIPAIWGILPENYEDDWSVFQDVINSLNLNIDSLNNPSWFAPALLQRRCLIPVTGFFTSYLINGELYPYYFHRQSGLPFCLTGIYNRLEDGFLSCAIITSTTDHGLKNVQNLDRTIPLMLPNELHKDWLNEDLNEDGIKNLLKSTPDFKLIAHPISKEFFKNNISYTSMLSPVSYEAAPSRIILENGMELLAQ</sequence>
<keyword evidence="2 8" id="KW-0645">Protease</keyword>
<dbReference type="EC" id="3.4.-.-" evidence="8"/>
<evidence type="ECO:0000256" key="7">
    <source>
        <dbReference type="ARBA" id="ARBA00023239"/>
    </source>
</evidence>
<dbReference type="Pfam" id="PF02586">
    <property type="entry name" value="SRAP"/>
    <property type="match status" value="1"/>
</dbReference>
<evidence type="ECO:0000256" key="3">
    <source>
        <dbReference type="ARBA" id="ARBA00022763"/>
    </source>
</evidence>
<keyword evidence="6" id="KW-0238">DNA-binding</keyword>
<keyword evidence="5" id="KW-0190">Covalent protein-DNA linkage</keyword>
<evidence type="ECO:0000313" key="9">
    <source>
        <dbReference type="EMBL" id="MFD2791191.1"/>
    </source>
</evidence>
<dbReference type="Gene3D" id="3.90.1680.10">
    <property type="entry name" value="SOS response associated peptidase-like"/>
    <property type="match status" value="1"/>
</dbReference>
<dbReference type="PANTHER" id="PTHR13604">
    <property type="entry name" value="DC12-RELATED"/>
    <property type="match status" value="1"/>
</dbReference>
<name>A0ABW5VIR7_9FLAO</name>
<evidence type="ECO:0000256" key="8">
    <source>
        <dbReference type="RuleBase" id="RU364100"/>
    </source>
</evidence>
<keyword evidence="10" id="KW-1185">Reference proteome</keyword>
<gene>
    <name evidence="9" type="ORF">ACFS1K_15550</name>
</gene>
<comment type="similarity">
    <text evidence="1 8">Belongs to the SOS response-associated peptidase family.</text>
</comment>
<evidence type="ECO:0000256" key="4">
    <source>
        <dbReference type="ARBA" id="ARBA00022801"/>
    </source>
</evidence>